<feature type="compositionally biased region" description="Polar residues" evidence="1">
    <location>
        <begin position="57"/>
        <end position="66"/>
    </location>
</feature>
<evidence type="ECO:0000313" key="2">
    <source>
        <dbReference type="EMBL" id="EFP76927.1"/>
    </source>
</evidence>
<dbReference type="InParanoid" id="E3JY02"/>
<feature type="region of interest" description="Disordered" evidence="1">
    <location>
        <begin position="1"/>
        <end position="67"/>
    </location>
</feature>
<keyword evidence="3" id="KW-1185">Reference proteome</keyword>
<evidence type="ECO:0000313" key="3">
    <source>
        <dbReference type="Proteomes" id="UP000008783"/>
    </source>
</evidence>
<dbReference type="AlphaFoldDB" id="E3JY02"/>
<dbReference type="EMBL" id="DS178266">
    <property type="protein sequence ID" value="EFP76927.1"/>
    <property type="molecule type" value="Genomic_DNA"/>
</dbReference>
<protein>
    <submittedName>
        <fullName evidence="2">Uncharacterized protein</fullName>
    </submittedName>
</protein>
<dbReference type="KEGG" id="pgr:PGTG_02388"/>
<reference evidence="3" key="2">
    <citation type="journal article" date="2011" name="Proc. Natl. Acad. Sci. U.S.A.">
        <title>Obligate biotrophy features unraveled by the genomic analysis of rust fungi.</title>
        <authorList>
            <person name="Duplessis S."/>
            <person name="Cuomo C.A."/>
            <person name="Lin Y.-C."/>
            <person name="Aerts A."/>
            <person name="Tisserant E."/>
            <person name="Veneault-Fourrey C."/>
            <person name="Joly D.L."/>
            <person name="Hacquard S."/>
            <person name="Amselem J."/>
            <person name="Cantarel B.L."/>
            <person name="Chiu R."/>
            <person name="Coutinho P.M."/>
            <person name="Feau N."/>
            <person name="Field M."/>
            <person name="Frey P."/>
            <person name="Gelhaye E."/>
            <person name="Goldberg J."/>
            <person name="Grabherr M.G."/>
            <person name="Kodira C.D."/>
            <person name="Kohler A."/>
            <person name="Kuees U."/>
            <person name="Lindquist E.A."/>
            <person name="Lucas S.M."/>
            <person name="Mago R."/>
            <person name="Mauceli E."/>
            <person name="Morin E."/>
            <person name="Murat C."/>
            <person name="Pangilinan J.L."/>
            <person name="Park R."/>
            <person name="Pearson M."/>
            <person name="Quesneville H."/>
            <person name="Rouhier N."/>
            <person name="Sakthikumar S."/>
            <person name="Salamov A.A."/>
            <person name="Schmutz J."/>
            <person name="Selles B."/>
            <person name="Shapiro H."/>
            <person name="Tanguay P."/>
            <person name="Tuskan G.A."/>
            <person name="Henrissat B."/>
            <person name="Van de Peer Y."/>
            <person name="Rouze P."/>
            <person name="Ellis J.G."/>
            <person name="Dodds P.N."/>
            <person name="Schein J.E."/>
            <person name="Zhong S."/>
            <person name="Hamelin R.C."/>
            <person name="Grigoriev I.V."/>
            <person name="Szabo L.J."/>
            <person name="Martin F."/>
        </authorList>
    </citation>
    <scope>NUCLEOTIDE SEQUENCE [LARGE SCALE GENOMIC DNA]</scope>
    <source>
        <strain evidence="3">CRL 75-36-700-3 / race SCCL</strain>
    </source>
</reference>
<dbReference type="GeneID" id="10529113"/>
<feature type="compositionally biased region" description="Basic and acidic residues" evidence="1">
    <location>
        <begin position="1"/>
        <end position="14"/>
    </location>
</feature>
<gene>
    <name evidence="2" type="ORF">PGTG_02388</name>
</gene>
<accession>E3JY02</accession>
<sequence length="190" mass="21068">MKEDYHDRKEKERCFSTPPTSLLKSRTQTVTDTTPDQRAQKKQSSRPVSHMGIHTPGSRTMFSTGSERLKPKKPFGFILGNGRLRSATTCLESQLDDVLSQRSSSAFAEHDYPATTVYRRLPPQSEPAARTGSGGHYLKARNRFSALPLLPSLRLRHRYPGGLPSTSKPSPIHNQHQGPTQLAADSGAPY</sequence>
<evidence type="ECO:0000256" key="1">
    <source>
        <dbReference type="SAM" id="MobiDB-lite"/>
    </source>
</evidence>
<dbReference type="RefSeq" id="XP_003321346.1">
    <property type="nucleotide sequence ID" value="XM_003321298.1"/>
</dbReference>
<dbReference type="Proteomes" id="UP000008783">
    <property type="component" value="Unassembled WGS sequence"/>
</dbReference>
<proteinExistence type="predicted"/>
<feature type="region of interest" description="Disordered" evidence="1">
    <location>
        <begin position="156"/>
        <end position="190"/>
    </location>
</feature>
<feature type="compositionally biased region" description="Polar residues" evidence="1">
    <location>
        <begin position="17"/>
        <end position="37"/>
    </location>
</feature>
<dbReference type="HOGENOM" id="CLU_1428645_0_0_1"/>
<reference key="1">
    <citation type="submission" date="2007-01" db="EMBL/GenBank/DDBJ databases">
        <title>The Genome Sequence of Puccinia graminis f. sp. tritici Strain CRL 75-36-700-3.</title>
        <authorList>
            <consortium name="The Broad Institute Genome Sequencing Platform"/>
            <person name="Birren B."/>
            <person name="Lander E."/>
            <person name="Galagan J."/>
            <person name="Nusbaum C."/>
            <person name="Devon K."/>
            <person name="Cuomo C."/>
            <person name="Jaffe D."/>
            <person name="Butler J."/>
            <person name="Alvarez P."/>
            <person name="Gnerre S."/>
            <person name="Grabherr M."/>
            <person name="Mauceli E."/>
            <person name="Brockman W."/>
            <person name="Young S."/>
            <person name="LaButti K."/>
            <person name="Sykes S."/>
            <person name="DeCaprio D."/>
            <person name="Crawford M."/>
            <person name="Koehrsen M."/>
            <person name="Engels R."/>
            <person name="Montgomery P."/>
            <person name="Pearson M."/>
            <person name="Howarth C."/>
            <person name="Larson L."/>
            <person name="White J."/>
            <person name="Zeng Q."/>
            <person name="Kodira C."/>
            <person name="Yandava C."/>
            <person name="Alvarado L."/>
            <person name="O'Leary S."/>
            <person name="Szabo L."/>
            <person name="Dean R."/>
            <person name="Schein J."/>
        </authorList>
    </citation>
    <scope>NUCLEOTIDE SEQUENCE</scope>
    <source>
        <strain>CRL 75-36-700-3</strain>
    </source>
</reference>
<feature type="compositionally biased region" description="Polar residues" evidence="1">
    <location>
        <begin position="164"/>
        <end position="180"/>
    </location>
</feature>
<name>E3JY02_PUCGT</name>
<dbReference type="VEuPathDB" id="FungiDB:PGTG_02388"/>
<dbReference type="OrthoDB" id="2507763at2759"/>
<organism evidence="2 3">
    <name type="scientific">Puccinia graminis f. sp. tritici (strain CRL 75-36-700-3 / race SCCL)</name>
    <name type="common">Black stem rust fungus</name>
    <dbReference type="NCBI Taxonomy" id="418459"/>
    <lineage>
        <taxon>Eukaryota</taxon>
        <taxon>Fungi</taxon>
        <taxon>Dikarya</taxon>
        <taxon>Basidiomycota</taxon>
        <taxon>Pucciniomycotina</taxon>
        <taxon>Pucciniomycetes</taxon>
        <taxon>Pucciniales</taxon>
        <taxon>Pucciniaceae</taxon>
        <taxon>Puccinia</taxon>
    </lineage>
</organism>